<name>A0A1B1N9B8_9MICO</name>
<gene>
    <name evidence="2" type="ORF">SGUI_0644</name>
</gene>
<dbReference type="AlphaFoldDB" id="A0A1B1N9B8"/>
<dbReference type="STRING" id="1758689.SGUI_0644"/>
<proteinExistence type="predicted"/>
<keyword evidence="3" id="KW-1185">Reference proteome</keyword>
<dbReference type="Proteomes" id="UP000092482">
    <property type="component" value="Chromosome"/>
</dbReference>
<dbReference type="KEGG" id="serj:SGUI_0644"/>
<feature type="compositionally biased region" description="Acidic residues" evidence="1">
    <location>
        <begin position="229"/>
        <end position="239"/>
    </location>
</feature>
<reference evidence="2 3" key="1">
    <citation type="submission" date="2016-03" db="EMBL/GenBank/DDBJ databases">
        <title>Shallow-sea hydrothermal system.</title>
        <authorList>
            <person name="Tang K."/>
        </authorList>
    </citation>
    <scope>NUCLEOTIDE SEQUENCE [LARGE SCALE GENOMIC DNA]</scope>
    <source>
        <strain evidence="2 3">JLT9</strain>
    </source>
</reference>
<dbReference type="EMBL" id="CP014989">
    <property type="protein sequence ID" value="ANS78040.1"/>
    <property type="molecule type" value="Genomic_DNA"/>
</dbReference>
<feature type="region of interest" description="Disordered" evidence="1">
    <location>
        <begin position="209"/>
        <end position="239"/>
    </location>
</feature>
<protein>
    <submittedName>
        <fullName evidence="2">Uncharacterized protein</fullName>
    </submittedName>
</protein>
<evidence type="ECO:0000313" key="3">
    <source>
        <dbReference type="Proteomes" id="UP000092482"/>
    </source>
</evidence>
<accession>A0A1B1N9B8</accession>
<organism evidence="2 3">
    <name type="scientific">Serinicoccus hydrothermalis</name>
    <dbReference type="NCBI Taxonomy" id="1758689"/>
    <lineage>
        <taxon>Bacteria</taxon>
        <taxon>Bacillati</taxon>
        <taxon>Actinomycetota</taxon>
        <taxon>Actinomycetes</taxon>
        <taxon>Micrococcales</taxon>
        <taxon>Ornithinimicrobiaceae</taxon>
        <taxon>Serinicoccus</taxon>
    </lineage>
</organism>
<dbReference type="RefSeq" id="WP_066636233.1">
    <property type="nucleotide sequence ID" value="NZ_CP014989.1"/>
</dbReference>
<dbReference type="OrthoDB" id="9839847at2"/>
<evidence type="ECO:0000256" key="1">
    <source>
        <dbReference type="SAM" id="MobiDB-lite"/>
    </source>
</evidence>
<evidence type="ECO:0000313" key="2">
    <source>
        <dbReference type="EMBL" id="ANS78040.1"/>
    </source>
</evidence>
<dbReference type="PATRIC" id="fig|1758689.4.peg.664"/>
<sequence length="239" mass="26242">MFLRLLPLLVIALVLAIWLLGTGRRGQPQTVAHGPPPTTTTRHDEAVAAAREQLQHAQAAHARAVEAAQDRLTDAGLDRSVCTLGDLELCRMSVLASGQRRWLTPDTTFAMEVVGEPRWGTVPAEEGLRITPEDDRVVRVRVSDPGWAETARLPIAQEDDARSFVAAGTSAVRTLAQARAARQSRIEVALEELRVAREDTEQLDLARMTLEDLEGAGPLRRDLPAPPERDDDDRDDDGR</sequence>